<evidence type="ECO:0000259" key="1">
    <source>
        <dbReference type="Pfam" id="PF05050"/>
    </source>
</evidence>
<dbReference type="PANTHER" id="PTHR34203">
    <property type="entry name" value="METHYLTRANSFERASE, FKBM FAMILY PROTEIN"/>
    <property type="match status" value="1"/>
</dbReference>
<comment type="caution">
    <text evidence="2">The sequence shown here is derived from an EMBL/GenBank/DDBJ whole genome shotgun (WGS) entry which is preliminary data.</text>
</comment>
<dbReference type="Pfam" id="PF05050">
    <property type="entry name" value="Methyltransf_21"/>
    <property type="match status" value="1"/>
</dbReference>
<dbReference type="SUPFAM" id="SSF53335">
    <property type="entry name" value="S-adenosyl-L-methionine-dependent methyltransferases"/>
    <property type="match status" value="1"/>
</dbReference>
<dbReference type="GO" id="GO:0008168">
    <property type="term" value="F:methyltransferase activity"/>
    <property type="evidence" value="ECO:0007669"/>
    <property type="project" value="UniProtKB-KW"/>
</dbReference>
<dbReference type="Gene3D" id="3.40.50.150">
    <property type="entry name" value="Vaccinia Virus protein VP39"/>
    <property type="match status" value="1"/>
</dbReference>
<proteinExistence type="predicted"/>
<dbReference type="RefSeq" id="WP_101720547.1">
    <property type="nucleotide sequence ID" value="NZ_PJRS01000049.1"/>
</dbReference>
<protein>
    <submittedName>
        <fullName evidence="2">FkbM family methyltransferase</fullName>
    </submittedName>
</protein>
<keyword evidence="2" id="KW-0808">Transferase</keyword>
<dbReference type="AlphaFoldDB" id="A0A2N5CYK8"/>
<dbReference type="InterPro" id="IPR052514">
    <property type="entry name" value="SAM-dependent_MTase"/>
</dbReference>
<dbReference type="GO" id="GO:0032259">
    <property type="term" value="P:methylation"/>
    <property type="evidence" value="ECO:0007669"/>
    <property type="project" value="UniProtKB-KW"/>
</dbReference>
<organism evidence="2 3">
    <name type="scientific">Caulobacter zeae</name>
    <dbReference type="NCBI Taxonomy" id="2055137"/>
    <lineage>
        <taxon>Bacteria</taxon>
        <taxon>Pseudomonadati</taxon>
        <taxon>Pseudomonadota</taxon>
        <taxon>Alphaproteobacteria</taxon>
        <taxon>Caulobacterales</taxon>
        <taxon>Caulobacteraceae</taxon>
        <taxon>Caulobacter</taxon>
    </lineage>
</organism>
<feature type="domain" description="Methyltransferase FkbM" evidence="1">
    <location>
        <begin position="72"/>
        <end position="241"/>
    </location>
</feature>
<evidence type="ECO:0000313" key="2">
    <source>
        <dbReference type="EMBL" id="PLR18836.1"/>
    </source>
</evidence>
<dbReference type="OrthoDB" id="5679686at2"/>
<reference evidence="2 3" key="1">
    <citation type="submission" date="2017-12" db="EMBL/GenBank/DDBJ databases">
        <title>The genome sequence of Caulobacter sp. 410.</title>
        <authorList>
            <person name="Gao J."/>
            <person name="Mao X."/>
            <person name="Sun J."/>
        </authorList>
    </citation>
    <scope>NUCLEOTIDE SEQUENCE [LARGE SCALE GENOMIC DNA]</scope>
    <source>
        <strain evidence="2 3">410</strain>
    </source>
</reference>
<keyword evidence="2" id="KW-0489">Methyltransferase</keyword>
<name>A0A2N5CYK8_9CAUL</name>
<keyword evidence="3" id="KW-1185">Reference proteome</keyword>
<gene>
    <name evidence="2" type="ORF">SGCZBJ_24685</name>
</gene>
<dbReference type="NCBIfam" id="TIGR01444">
    <property type="entry name" value="fkbM_fam"/>
    <property type="match status" value="1"/>
</dbReference>
<dbReference type="InterPro" id="IPR029063">
    <property type="entry name" value="SAM-dependent_MTases_sf"/>
</dbReference>
<accession>A0A2N5CYK8</accession>
<dbReference type="InterPro" id="IPR006342">
    <property type="entry name" value="FkbM_mtfrase"/>
</dbReference>
<dbReference type="Proteomes" id="UP000234479">
    <property type="component" value="Unassembled WGS sequence"/>
</dbReference>
<dbReference type="EMBL" id="PJRS01000049">
    <property type="protein sequence ID" value="PLR18836.1"/>
    <property type="molecule type" value="Genomic_DNA"/>
</dbReference>
<evidence type="ECO:0000313" key="3">
    <source>
        <dbReference type="Proteomes" id="UP000234479"/>
    </source>
</evidence>
<dbReference type="PANTHER" id="PTHR34203:SF15">
    <property type="entry name" value="SLL1173 PROTEIN"/>
    <property type="match status" value="1"/>
</dbReference>
<sequence>MPEAFRLRLEHVDEVLAEGKDPVARIQTIFGAPMEVDLREEVSRSLYVYGSFEDDLVAAFSRLLRPGAVFVDIGAHYGFFSLWAATLVGPEGAVISFEPTPDTAERLRRNLGPFETSTVNAAAVWDADETLSFNTFDVSWSAFNSYTSIRAPDDMDTPAPVLVEVPALRLDSYFAEAERGPDVIKIDAESAELNVLRGAEAVLAAYRPIVTIEVGDYPHLVDAGVPNSCEILGWIQDRDYVLFEPGLERETPHVLRGPLEYGYQNIVCVPAERLTGLMA</sequence>